<feature type="compositionally biased region" description="Basic and acidic residues" evidence="1">
    <location>
        <begin position="86"/>
        <end position="97"/>
    </location>
</feature>
<protein>
    <submittedName>
        <fullName evidence="2">Uncharacterized protein</fullName>
    </submittedName>
</protein>
<proteinExistence type="predicted"/>
<evidence type="ECO:0000313" key="3">
    <source>
        <dbReference type="Proteomes" id="UP000770661"/>
    </source>
</evidence>
<dbReference type="EMBL" id="JACEEZ010020062">
    <property type="protein sequence ID" value="KAG0715055.1"/>
    <property type="molecule type" value="Genomic_DNA"/>
</dbReference>
<evidence type="ECO:0000256" key="1">
    <source>
        <dbReference type="SAM" id="MobiDB-lite"/>
    </source>
</evidence>
<feature type="region of interest" description="Disordered" evidence="1">
    <location>
        <begin position="1"/>
        <end position="98"/>
    </location>
</feature>
<reference evidence="2" key="1">
    <citation type="submission" date="2020-07" db="EMBL/GenBank/DDBJ databases">
        <title>The High-quality genome of the commercially important snow crab, Chionoecetes opilio.</title>
        <authorList>
            <person name="Jeong J.-H."/>
            <person name="Ryu S."/>
        </authorList>
    </citation>
    <scope>NUCLEOTIDE SEQUENCE</scope>
    <source>
        <strain evidence="2">MADBK_172401_WGS</strain>
        <tissue evidence="2">Digestive gland</tissue>
    </source>
</reference>
<feature type="compositionally biased region" description="Polar residues" evidence="1">
    <location>
        <begin position="26"/>
        <end position="41"/>
    </location>
</feature>
<sequence>MFRRSGPPETMPGGSRCNQGHGESAPASSTQFDKSTATGSFRKQPRGFSTIPIDPSPTNKTTSLVKGEGEQWALREPSLPSGGGWLRERAGGRDPGRVRGAVFMPTTPNDDQYHMRRVYLTRKTSEAKLWTLSRSSVRWETPFKDEHPTNFWHLTHECHRHLLSTQSAQ</sequence>
<gene>
    <name evidence="2" type="ORF">GWK47_012796</name>
</gene>
<organism evidence="2 3">
    <name type="scientific">Chionoecetes opilio</name>
    <name type="common">Atlantic snow crab</name>
    <name type="synonym">Cancer opilio</name>
    <dbReference type="NCBI Taxonomy" id="41210"/>
    <lineage>
        <taxon>Eukaryota</taxon>
        <taxon>Metazoa</taxon>
        <taxon>Ecdysozoa</taxon>
        <taxon>Arthropoda</taxon>
        <taxon>Crustacea</taxon>
        <taxon>Multicrustacea</taxon>
        <taxon>Malacostraca</taxon>
        <taxon>Eumalacostraca</taxon>
        <taxon>Eucarida</taxon>
        <taxon>Decapoda</taxon>
        <taxon>Pleocyemata</taxon>
        <taxon>Brachyura</taxon>
        <taxon>Eubrachyura</taxon>
        <taxon>Majoidea</taxon>
        <taxon>Majidae</taxon>
        <taxon>Chionoecetes</taxon>
    </lineage>
</organism>
<keyword evidence="3" id="KW-1185">Reference proteome</keyword>
<name>A0A8J4Y550_CHIOP</name>
<dbReference type="AlphaFoldDB" id="A0A8J4Y550"/>
<dbReference type="Proteomes" id="UP000770661">
    <property type="component" value="Unassembled WGS sequence"/>
</dbReference>
<comment type="caution">
    <text evidence="2">The sequence shown here is derived from an EMBL/GenBank/DDBJ whole genome shotgun (WGS) entry which is preliminary data.</text>
</comment>
<evidence type="ECO:0000313" key="2">
    <source>
        <dbReference type="EMBL" id="KAG0715055.1"/>
    </source>
</evidence>
<accession>A0A8J4Y550</accession>